<dbReference type="AlphaFoldDB" id="A0A1B6LC12"/>
<reference evidence="3" key="1">
    <citation type="submission" date="2015-11" db="EMBL/GenBank/DDBJ databases">
        <title>De novo transcriptome assembly of four potential Pierce s Disease insect vectors from Arizona vineyards.</title>
        <authorList>
            <person name="Tassone E.E."/>
        </authorList>
    </citation>
    <scope>NUCLEOTIDE SEQUENCE</scope>
</reference>
<dbReference type="GO" id="GO:0070888">
    <property type="term" value="F:E-box binding"/>
    <property type="evidence" value="ECO:0007669"/>
    <property type="project" value="TreeGrafter"/>
</dbReference>
<dbReference type="GO" id="GO:0003700">
    <property type="term" value="F:DNA-binding transcription factor activity"/>
    <property type="evidence" value="ECO:0007669"/>
    <property type="project" value="TreeGrafter"/>
</dbReference>
<dbReference type="EMBL" id="GEBQ01018745">
    <property type="protein sequence ID" value="JAT21232.1"/>
    <property type="molecule type" value="Transcribed_RNA"/>
</dbReference>
<evidence type="ECO:0000259" key="2">
    <source>
        <dbReference type="PROSITE" id="PS50888"/>
    </source>
</evidence>
<protein>
    <recommendedName>
        <fullName evidence="2">BHLH domain-containing protein</fullName>
    </recommendedName>
</protein>
<dbReference type="SMART" id="SM00353">
    <property type="entry name" value="HLH"/>
    <property type="match status" value="1"/>
</dbReference>
<dbReference type="GO" id="GO:0005634">
    <property type="term" value="C:nucleus"/>
    <property type="evidence" value="ECO:0007669"/>
    <property type="project" value="TreeGrafter"/>
</dbReference>
<dbReference type="GO" id="GO:0046983">
    <property type="term" value="F:protein dimerization activity"/>
    <property type="evidence" value="ECO:0007669"/>
    <property type="project" value="InterPro"/>
</dbReference>
<evidence type="ECO:0000313" key="3">
    <source>
        <dbReference type="EMBL" id="JAT21232.1"/>
    </source>
</evidence>
<dbReference type="InterPro" id="IPR036638">
    <property type="entry name" value="HLH_DNA-bd_sf"/>
</dbReference>
<proteinExistence type="predicted"/>
<dbReference type="PROSITE" id="PS50888">
    <property type="entry name" value="BHLH"/>
    <property type="match status" value="1"/>
</dbReference>
<dbReference type="PANTHER" id="PTHR19290">
    <property type="entry name" value="BASIC HELIX-LOOP-HELIX PROTEIN NEUROGENIN-RELATED"/>
    <property type="match status" value="1"/>
</dbReference>
<dbReference type="InterPro" id="IPR050359">
    <property type="entry name" value="bHLH_transcription_factors"/>
</dbReference>
<dbReference type="GO" id="GO:0009653">
    <property type="term" value="P:anatomical structure morphogenesis"/>
    <property type="evidence" value="ECO:0007669"/>
    <property type="project" value="TreeGrafter"/>
</dbReference>
<dbReference type="PANTHER" id="PTHR19290:SF147">
    <property type="entry name" value="HELIX-LOOP-HELIX PROTEIN DELILAH"/>
    <property type="match status" value="1"/>
</dbReference>
<feature type="non-terminal residue" evidence="3">
    <location>
        <position position="1"/>
    </location>
</feature>
<evidence type="ECO:0000256" key="1">
    <source>
        <dbReference type="SAM" id="MobiDB-lite"/>
    </source>
</evidence>
<feature type="region of interest" description="Disordered" evidence="1">
    <location>
        <begin position="53"/>
        <end position="87"/>
    </location>
</feature>
<name>A0A1B6LC12_9HEMI</name>
<feature type="non-terminal residue" evidence="3">
    <location>
        <position position="215"/>
    </location>
</feature>
<feature type="domain" description="BHLH" evidence="2">
    <location>
        <begin position="1"/>
        <end position="50"/>
    </location>
</feature>
<dbReference type="Pfam" id="PF00010">
    <property type="entry name" value="HLH"/>
    <property type="match status" value="1"/>
</dbReference>
<dbReference type="GO" id="GO:0045944">
    <property type="term" value="P:positive regulation of transcription by RNA polymerase II"/>
    <property type="evidence" value="ECO:0007669"/>
    <property type="project" value="TreeGrafter"/>
</dbReference>
<accession>A0A1B6LC12</accession>
<dbReference type="CDD" id="cd11431">
    <property type="entry name" value="bHLH_TS_taxi_Dei"/>
    <property type="match status" value="1"/>
</dbReference>
<dbReference type="InterPro" id="IPR011598">
    <property type="entry name" value="bHLH_dom"/>
</dbReference>
<dbReference type="SUPFAM" id="SSF47459">
    <property type="entry name" value="HLH, helix-loop-helix DNA-binding domain"/>
    <property type="match status" value="1"/>
</dbReference>
<dbReference type="Gene3D" id="4.10.280.10">
    <property type="entry name" value="Helix-loop-helix DNA-binding domain"/>
    <property type="match status" value="1"/>
</dbReference>
<organism evidence="3">
    <name type="scientific">Graphocephala atropunctata</name>
    <dbReference type="NCBI Taxonomy" id="36148"/>
    <lineage>
        <taxon>Eukaryota</taxon>
        <taxon>Metazoa</taxon>
        <taxon>Ecdysozoa</taxon>
        <taxon>Arthropoda</taxon>
        <taxon>Hexapoda</taxon>
        <taxon>Insecta</taxon>
        <taxon>Pterygota</taxon>
        <taxon>Neoptera</taxon>
        <taxon>Paraneoptera</taxon>
        <taxon>Hemiptera</taxon>
        <taxon>Auchenorrhyncha</taxon>
        <taxon>Membracoidea</taxon>
        <taxon>Cicadellidae</taxon>
        <taxon>Cicadellinae</taxon>
        <taxon>Cicadellini</taxon>
        <taxon>Graphocephala</taxon>
    </lineage>
</organism>
<sequence>RERSRMREINEAFEALRRAIPHLTPCNDNAGEKLTKISTLRLAMKYITALSNALTDSPGESDGESFFSDYSLTPSDPREHSMTPSSVSEHSDFYDQFFQKSVPGNLSPCDAVGLNTTAEINFRVGDCENSSYPTSDTATKLRTLSTNNSVMTMESLPSFYHISTSILGSEVPPSYQTQVLPVPEPMFRSQSLVSSDLPEPELDSLLYPSLNFDEL</sequence>
<gene>
    <name evidence="3" type="ORF">g.54770</name>
</gene>